<evidence type="ECO:0000313" key="2">
    <source>
        <dbReference type="EMBL" id="TXD94149.1"/>
    </source>
</evidence>
<proteinExistence type="predicted"/>
<dbReference type="Proteomes" id="UP000321367">
    <property type="component" value="Unassembled WGS sequence"/>
</dbReference>
<comment type="caution">
    <text evidence="2">The sequence shown here is derived from an EMBL/GenBank/DDBJ whole genome shotgun (WGS) entry which is preliminary data.</text>
</comment>
<keyword evidence="1" id="KW-0732">Signal</keyword>
<evidence type="ECO:0000313" key="3">
    <source>
        <dbReference type="Proteomes" id="UP000321367"/>
    </source>
</evidence>
<organism evidence="2 3">
    <name type="scientific">Gillisia hiemivivida</name>
    <dbReference type="NCBI Taxonomy" id="291190"/>
    <lineage>
        <taxon>Bacteria</taxon>
        <taxon>Pseudomonadati</taxon>
        <taxon>Bacteroidota</taxon>
        <taxon>Flavobacteriia</taxon>
        <taxon>Flavobacteriales</taxon>
        <taxon>Flavobacteriaceae</taxon>
        <taxon>Gillisia</taxon>
    </lineage>
</organism>
<evidence type="ECO:0000256" key="1">
    <source>
        <dbReference type="SAM" id="SignalP"/>
    </source>
</evidence>
<gene>
    <name evidence="2" type="ORF">ES724_07740</name>
</gene>
<accession>A0A5C6ZZ99</accession>
<protein>
    <submittedName>
        <fullName evidence="2">Porin family protein</fullName>
    </submittedName>
</protein>
<reference evidence="2 3" key="1">
    <citation type="submission" date="2019-08" db="EMBL/GenBank/DDBJ databases">
        <title>Genome sequence of Gillisia hiemivivida IC154 (type strain).</title>
        <authorList>
            <person name="Bowman J.P."/>
        </authorList>
    </citation>
    <scope>NUCLEOTIDE SEQUENCE [LARGE SCALE GENOMIC DNA]</scope>
    <source>
        <strain evidence="2 3">IC154</strain>
    </source>
</reference>
<feature type="signal peptide" evidence="1">
    <location>
        <begin position="1"/>
        <end position="19"/>
    </location>
</feature>
<dbReference type="AlphaFoldDB" id="A0A5C6ZZ99"/>
<name>A0A5C6ZZ99_9FLAO</name>
<dbReference type="EMBL" id="VORY01000006">
    <property type="protein sequence ID" value="TXD94149.1"/>
    <property type="molecule type" value="Genomic_DNA"/>
</dbReference>
<feature type="chain" id="PRO_5022710311" evidence="1">
    <location>
        <begin position="20"/>
        <end position="198"/>
    </location>
</feature>
<keyword evidence="3" id="KW-1185">Reference proteome</keyword>
<sequence>MKNKLILPLFLFASFLTFSQEKATTTETNSSEEVFKRDIVKNELSIGTLNLVAFGALDIAYERIITQNSSWAIEGFILALDRDNEDIGDAFNKDVSLTGKYKYFFGDRTAWGFYVNGLAMVSSGKYSEYNDAFVDGIYYSNREEKDYTDLALGFGLGGKFVSKQGFFLDLSTGIGRNLFSDDSPVVVGQFNVNLGFRF</sequence>
<dbReference type="OrthoDB" id="768080at2"/>
<dbReference type="RefSeq" id="WP_146931798.1">
    <property type="nucleotide sequence ID" value="NZ_CBCSHZ010000005.1"/>
</dbReference>